<dbReference type="GO" id="GO:0016740">
    <property type="term" value="F:transferase activity"/>
    <property type="evidence" value="ECO:0007669"/>
    <property type="project" value="UniProtKB-KW"/>
</dbReference>
<keyword evidence="2" id="KW-0808">Transferase</keyword>
<dbReference type="InterPro" id="IPR003837">
    <property type="entry name" value="GatC"/>
</dbReference>
<comment type="catalytic activity">
    <reaction evidence="1">
        <text>L-glutamyl-tRNA(Gln) + L-glutamine + ATP + H2O = L-glutaminyl-tRNA(Gln) + L-glutamate + ADP + phosphate + H(+)</text>
        <dbReference type="Rhea" id="RHEA:17521"/>
        <dbReference type="Rhea" id="RHEA-COMP:9681"/>
        <dbReference type="Rhea" id="RHEA-COMP:9684"/>
        <dbReference type="ChEBI" id="CHEBI:15377"/>
        <dbReference type="ChEBI" id="CHEBI:15378"/>
        <dbReference type="ChEBI" id="CHEBI:29985"/>
        <dbReference type="ChEBI" id="CHEBI:30616"/>
        <dbReference type="ChEBI" id="CHEBI:43474"/>
        <dbReference type="ChEBI" id="CHEBI:58359"/>
        <dbReference type="ChEBI" id="CHEBI:78520"/>
        <dbReference type="ChEBI" id="CHEBI:78521"/>
        <dbReference type="ChEBI" id="CHEBI:456216"/>
    </reaction>
</comment>
<keyword evidence="1" id="KW-0067">ATP-binding</keyword>
<dbReference type="GO" id="GO:0006412">
    <property type="term" value="P:translation"/>
    <property type="evidence" value="ECO:0007669"/>
    <property type="project" value="UniProtKB-UniRule"/>
</dbReference>
<accession>A0A3X8R5H2</accession>
<name>A0A3X8R5H2_CAMUP</name>
<dbReference type="EMBL" id="AABVLA010000023">
    <property type="protein sequence ID" value="EAJ1622204.1"/>
    <property type="molecule type" value="Genomic_DNA"/>
</dbReference>
<keyword evidence="3" id="KW-1185">Reference proteome</keyword>
<comment type="caution">
    <text evidence="2">The sequence shown here is derived from an EMBL/GenBank/DDBJ whole genome shotgun (WGS) entry which is preliminary data.</text>
</comment>
<dbReference type="GO" id="GO:0005524">
    <property type="term" value="F:ATP binding"/>
    <property type="evidence" value="ECO:0007669"/>
    <property type="project" value="UniProtKB-KW"/>
</dbReference>
<evidence type="ECO:0000313" key="3">
    <source>
        <dbReference type="Proteomes" id="UP000535305"/>
    </source>
</evidence>
<dbReference type="AlphaFoldDB" id="A0A3X8R5H2"/>
<dbReference type="Gene3D" id="1.10.20.60">
    <property type="entry name" value="Glu-tRNAGln amidotransferase C subunit, N-terminal domain"/>
    <property type="match status" value="1"/>
</dbReference>
<dbReference type="Proteomes" id="UP000535305">
    <property type="component" value="Unassembled WGS sequence"/>
</dbReference>
<dbReference type="InterPro" id="IPR036113">
    <property type="entry name" value="Asp/Glu-ADT_sf_sub_c"/>
</dbReference>
<dbReference type="EC" id="6.3.5.-" evidence="1"/>
<organism evidence="2 3">
    <name type="scientific">Campylobacter upsaliensis</name>
    <dbReference type="NCBI Taxonomy" id="28080"/>
    <lineage>
        <taxon>Bacteria</taxon>
        <taxon>Pseudomonadati</taxon>
        <taxon>Campylobacterota</taxon>
        <taxon>Epsilonproteobacteria</taxon>
        <taxon>Campylobacterales</taxon>
        <taxon>Campylobacteraceae</taxon>
        <taxon>Campylobacter</taxon>
    </lineage>
</organism>
<dbReference type="GO" id="GO:0050567">
    <property type="term" value="F:glutaminyl-tRNA synthase (glutamine-hydrolyzing) activity"/>
    <property type="evidence" value="ECO:0007669"/>
    <property type="project" value="UniProtKB-UniRule"/>
</dbReference>
<dbReference type="GO" id="GO:0070681">
    <property type="term" value="P:glutaminyl-tRNAGln biosynthesis via transamidation"/>
    <property type="evidence" value="ECO:0007669"/>
    <property type="project" value="TreeGrafter"/>
</dbReference>
<comment type="similarity">
    <text evidence="1">Belongs to the GatC family.</text>
</comment>
<evidence type="ECO:0000313" key="2">
    <source>
        <dbReference type="EMBL" id="EAJ1622204.1"/>
    </source>
</evidence>
<dbReference type="Pfam" id="PF02686">
    <property type="entry name" value="GatC"/>
    <property type="match status" value="1"/>
</dbReference>
<dbReference type="HAMAP" id="MF_00122">
    <property type="entry name" value="GatC"/>
    <property type="match status" value="1"/>
</dbReference>
<protein>
    <recommendedName>
        <fullName evidence="1">Aspartyl/glutamyl-tRNA(Asn/Gln) amidotransferase subunit C</fullName>
        <shortName evidence="1">Asp/Glu-ADT subunit C</shortName>
        <ecNumber evidence="1">6.3.5.-</ecNumber>
    </recommendedName>
</protein>
<dbReference type="SUPFAM" id="SSF141000">
    <property type="entry name" value="Glu-tRNAGln amidotransferase C subunit"/>
    <property type="match status" value="1"/>
</dbReference>
<dbReference type="PANTHER" id="PTHR15004:SF0">
    <property type="entry name" value="GLUTAMYL-TRNA(GLN) AMIDOTRANSFERASE SUBUNIT C, MITOCHONDRIAL"/>
    <property type="match status" value="1"/>
</dbReference>
<comment type="function">
    <text evidence="1">Allows the formation of correctly charged Asn-tRNA(Asn) or Gln-tRNA(Gln) through the transamidation of misacylated Asp-tRNA(Asn) or Glu-tRNA(Gln) in organisms which lack either or both of asparaginyl-tRNA or glutaminyl-tRNA synthetases. The reaction takes place in the presence of glutamine and ATP through an activated phospho-Asp-tRNA(Asn) or phospho-Glu-tRNA(Gln).</text>
</comment>
<keyword evidence="1" id="KW-0547">Nucleotide-binding</keyword>
<keyword evidence="1" id="KW-0648">Protein biosynthesis</keyword>
<dbReference type="NCBIfam" id="TIGR00135">
    <property type="entry name" value="gatC"/>
    <property type="match status" value="1"/>
</dbReference>
<keyword evidence="1" id="KW-0436">Ligase</keyword>
<reference evidence="2 3" key="1">
    <citation type="submission" date="2018-06" db="EMBL/GenBank/DDBJ databases">
        <authorList>
            <consortium name="PulseNet: The National Subtyping Network for Foodborne Disease Surveillance"/>
            <person name="Tarr C.L."/>
            <person name="Trees E."/>
            <person name="Katz L.S."/>
            <person name="Carleton-Romer H.A."/>
            <person name="Stroika S."/>
            <person name="Kucerova Z."/>
            <person name="Roache K.F."/>
            <person name="Sabol A.L."/>
            <person name="Besser J."/>
            <person name="Gerner-Smidt P."/>
        </authorList>
    </citation>
    <scope>NUCLEOTIDE SEQUENCE [LARGE SCALE GENOMIC DNA]</scope>
    <source>
        <strain evidence="2 3">PNUSAC003104</strain>
    </source>
</reference>
<comment type="subunit">
    <text evidence="1">Heterotrimer of A, B and C subunits.</text>
</comment>
<dbReference type="PANTHER" id="PTHR15004">
    <property type="entry name" value="GLUTAMYL-TRNA(GLN) AMIDOTRANSFERASE SUBUNIT C, MITOCHONDRIAL"/>
    <property type="match status" value="1"/>
</dbReference>
<evidence type="ECO:0000256" key="1">
    <source>
        <dbReference type="HAMAP-Rule" id="MF_00122"/>
    </source>
</evidence>
<dbReference type="GO" id="GO:0006450">
    <property type="term" value="P:regulation of translational fidelity"/>
    <property type="evidence" value="ECO:0007669"/>
    <property type="project" value="InterPro"/>
</dbReference>
<proteinExistence type="inferred from homology"/>
<comment type="catalytic activity">
    <reaction evidence="1">
        <text>L-aspartyl-tRNA(Asn) + L-glutamine + ATP + H2O = L-asparaginyl-tRNA(Asn) + L-glutamate + ADP + phosphate + 2 H(+)</text>
        <dbReference type="Rhea" id="RHEA:14513"/>
        <dbReference type="Rhea" id="RHEA-COMP:9674"/>
        <dbReference type="Rhea" id="RHEA-COMP:9677"/>
        <dbReference type="ChEBI" id="CHEBI:15377"/>
        <dbReference type="ChEBI" id="CHEBI:15378"/>
        <dbReference type="ChEBI" id="CHEBI:29985"/>
        <dbReference type="ChEBI" id="CHEBI:30616"/>
        <dbReference type="ChEBI" id="CHEBI:43474"/>
        <dbReference type="ChEBI" id="CHEBI:58359"/>
        <dbReference type="ChEBI" id="CHEBI:78515"/>
        <dbReference type="ChEBI" id="CHEBI:78516"/>
        <dbReference type="ChEBI" id="CHEBI:456216"/>
    </reaction>
</comment>
<gene>
    <name evidence="1 2" type="primary">gatC</name>
    <name evidence="2" type="ORF">CT510_06005</name>
</gene>
<sequence length="127" mass="14485">MQNCIIINAKYSKQLSLLCYNSPKILKNLGLQMQIDEKLLNKLEKLSALKINEEKRQSVINELSEIVNFVDKLNTLDLSQNKVTINTLKGGTPLRADDEKTSEVIENVLKNSPSHEERFFSVPKIIE</sequence>